<evidence type="ECO:0000313" key="4">
    <source>
        <dbReference type="Proteomes" id="UP000600918"/>
    </source>
</evidence>
<dbReference type="PANTHER" id="PTHR21505:SF12">
    <property type="entry name" value="MADF DOMAIN-CONTAINING PROTEIN-RELATED"/>
    <property type="match status" value="1"/>
</dbReference>
<dbReference type="AlphaFoldDB" id="A0A834NAF2"/>
<feature type="domain" description="MADF" evidence="2">
    <location>
        <begin position="14"/>
        <end position="106"/>
    </location>
</feature>
<dbReference type="PROSITE" id="PS51029">
    <property type="entry name" value="MADF"/>
    <property type="match status" value="1"/>
</dbReference>
<evidence type="ECO:0000259" key="2">
    <source>
        <dbReference type="PROSITE" id="PS51029"/>
    </source>
</evidence>
<feature type="compositionally biased region" description="Basic and acidic residues" evidence="1">
    <location>
        <begin position="135"/>
        <end position="145"/>
    </location>
</feature>
<dbReference type="Pfam" id="PF10545">
    <property type="entry name" value="MADF_DNA_bdg"/>
    <property type="match status" value="1"/>
</dbReference>
<gene>
    <name evidence="3" type="ORF">H0235_015955</name>
</gene>
<comment type="caution">
    <text evidence="3">The sequence shown here is derived from an EMBL/GenBank/DDBJ whole genome shotgun (WGS) entry which is preliminary data.</text>
</comment>
<name>A0A834NAF2_VESPE</name>
<dbReference type="SMART" id="SM00595">
    <property type="entry name" value="MADF"/>
    <property type="match status" value="1"/>
</dbReference>
<dbReference type="Proteomes" id="UP000600918">
    <property type="component" value="Unassembled WGS sequence"/>
</dbReference>
<dbReference type="EMBL" id="JACSDY010000018">
    <property type="protein sequence ID" value="KAF7400218.1"/>
    <property type="molecule type" value="Genomic_DNA"/>
</dbReference>
<sequence length="284" mass="33417">MTARKEWRKDETFKLITMYEVNTILWNTKDLDYKNKEKKNKTLRQISTHFQCSVEEVQRKIHNLRNQMSQELKKTSKKKSGNGIDKMNGSNWPYFASLKFLIPIFSKDATQATCTQSSMTIEEKTTREEEDTSADNEKNEDRIKEPTQLPRKRKREDDFDEKLYSSVLKFFLKEPDDFDKFGQYVALELKSLKSDFNKAKLKSEIRKVIVRIADEDMYNNVSSTSSASTPMASPTVRQISNSDWIDTDTIDDIQSIQYQSNQWEELIHIEILCTWYQIFDTDTS</sequence>
<dbReference type="PANTHER" id="PTHR21505">
    <property type="entry name" value="MADF DOMAIN-CONTAINING PROTEIN-RELATED"/>
    <property type="match status" value="1"/>
</dbReference>
<feature type="region of interest" description="Disordered" evidence="1">
    <location>
        <begin position="116"/>
        <end position="156"/>
    </location>
</feature>
<protein>
    <recommendedName>
        <fullName evidence="2">MADF domain-containing protein</fullName>
    </recommendedName>
</protein>
<reference evidence="3" key="1">
    <citation type="journal article" date="2020" name="G3 (Bethesda)">
        <title>High-Quality Assemblies for Three Invasive Social Wasps from the &lt;i&gt;Vespula&lt;/i&gt; Genus.</title>
        <authorList>
            <person name="Harrop T.W.R."/>
            <person name="Guhlin J."/>
            <person name="McLaughlin G.M."/>
            <person name="Permina E."/>
            <person name="Stockwell P."/>
            <person name="Gilligan J."/>
            <person name="Le Lec M.F."/>
            <person name="Gruber M.A.M."/>
            <person name="Quinn O."/>
            <person name="Lovegrove M."/>
            <person name="Duncan E.J."/>
            <person name="Remnant E.J."/>
            <person name="Van Eeckhoven J."/>
            <person name="Graham B."/>
            <person name="Knapp R.A."/>
            <person name="Langford K.W."/>
            <person name="Kronenberg Z."/>
            <person name="Press M.O."/>
            <person name="Eacker S.M."/>
            <person name="Wilson-Rankin E.E."/>
            <person name="Purcell J."/>
            <person name="Lester P.J."/>
            <person name="Dearden P.K."/>
        </authorList>
    </citation>
    <scope>NUCLEOTIDE SEQUENCE</scope>
    <source>
        <strain evidence="3">Volc-1</strain>
    </source>
</reference>
<proteinExistence type="predicted"/>
<dbReference type="InterPro" id="IPR006578">
    <property type="entry name" value="MADF-dom"/>
</dbReference>
<organism evidence="3 4">
    <name type="scientific">Vespula pensylvanica</name>
    <name type="common">Western yellow jacket</name>
    <name type="synonym">Wasp</name>
    <dbReference type="NCBI Taxonomy" id="30213"/>
    <lineage>
        <taxon>Eukaryota</taxon>
        <taxon>Metazoa</taxon>
        <taxon>Ecdysozoa</taxon>
        <taxon>Arthropoda</taxon>
        <taxon>Hexapoda</taxon>
        <taxon>Insecta</taxon>
        <taxon>Pterygota</taxon>
        <taxon>Neoptera</taxon>
        <taxon>Endopterygota</taxon>
        <taxon>Hymenoptera</taxon>
        <taxon>Apocrita</taxon>
        <taxon>Aculeata</taxon>
        <taxon>Vespoidea</taxon>
        <taxon>Vespidae</taxon>
        <taxon>Vespinae</taxon>
        <taxon>Vespula</taxon>
    </lineage>
</organism>
<keyword evidence="4" id="KW-1185">Reference proteome</keyword>
<evidence type="ECO:0000313" key="3">
    <source>
        <dbReference type="EMBL" id="KAF7400218.1"/>
    </source>
</evidence>
<accession>A0A834NAF2</accession>
<evidence type="ECO:0000256" key="1">
    <source>
        <dbReference type="SAM" id="MobiDB-lite"/>
    </source>
</evidence>